<comment type="caution">
    <text evidence="1">The sequence shown here is derived from an EMBL/GenBank/DDBJ whole genome shotgun (WGS) entry which is preliminary data.</text>
</comment>
<sequence>FLCFSTSEKKPIIYEIIDAAYSLYRNKVAGDTDYNPNDPTKYFDLKPTYAKEGKLEMCNSSGFYFYDEKNNPVTQTKDIKRVGIKLVIKNALQNLNNAIILYQNVRIRNLYSLE</sequence>
<dbReference type="Proteomes" id="UP000229213">
    <property type="component" value="Unassembled WGS sequence"/>
</dbReference>
<organism evidence="1 2">
    <name type="scientific">bacterium (Candidatus Ratteibacteria) CG_4_9_14_3_um_filter_41_21</name>
    <dbReference type="NCBI Taxonomy" id="2014289"/>
    <lineage>
        <taxon>Bacteria</taxon>
        <taxon>Candidatus Ratteibacteria</taxon>
    </lineage>
</organism>
<accession>A0A2M7YHW1</accession>
<evidence type="ECO:0000313" key="2">
    <source>
        <dbReference type="Proteomes" id="UP000229213"/>
    </source>
</evidence>
<feature type="non-terminal residue" evidence="1">
    <location>
        <position position="1"/>
    </location>
</feature>
<dbReference type="AlphaFoldDB" id="A0A2M7YHW1"/>
<gene>
    <name evidence="1" type="ORF">CO162_00385</name>
</gene>
<name>A0A2M7YHW1_9BACT</name>
<proteinExistence type="predicted"/>
<evidence type="ECO:0000313" key="1">
    <source>
        <dbReference type="EMBL" id="PJA62569.1"/>
    </source>
</evidence>
<reference evidence="2" key="1">
    <citation type="submission" date="2017-09" db="EMBL/GenBank/DDBJ databases">
        <title>Depth-based differentiation of microbial function through sediment-hosted aquifers and enrichment of novel symbionts in the deep terrestrial subsurface.</title>
        <authorList>
            <person name="Probst A.J."/>
            <person name="Ladd B."/>
            <person name="Jarett J.K."/>
            <person name="Geller-Mcgrath D.E."/>
            <person name="Sieber C.M.K."/>
            <person name="Emerson J.B."/>
            <person name="Anantharaman K."/>
            <person name="Thomas B.C."/>
            <person name="Malmstrom R."/>
            <person name="Stieglmeier M."/>
            <person name="Klingl A."/>
            <person name="Woyke T."/>
            <person name="Ryan C.M."/>
            <person name="Banfield J.F."/>
        </authorList>
    </citation>
    <scope>NUCLEOTIDE SEQUENCE [LARGE SCALE GENOMIC DNA]</scope>
</reference>
<protein>
    <submittedName>
        <fullName evidence="1">Uncharacterized protein</fullName>
    </submittedName>
</protein>
<dbReference type="EMBL" id="PFWI01000015">
    <property type="protein sequence ID" value="PJA62569.1"/>
    <property type="molecule type" value="Genomic_DNA"/>
</dbReference>